<proteinExistence type="predicted"/>
<sequence>MPFLVLKTTHINGTEDNDTIDGLGGYDVVTYAGSIDGYEITDEGDGQIIVDGNEALIPSLT</sequence>
<keyword evidence="2" id="KW-1185">Reference proteome</keyword>
<comment type="caution">
    <text evidence="1">The sequence shown here is derived from an EMBL/GenBank/DDBJ whole genome shotgun (WGS) entry which is preliminary data.</text>
</comment>
<evidence type="ECO:0000313" key="1">
    <source>
        <dbReference type="EMBL" id="PQJ94847.1"/>
    </source>
</evidence>
<dbReference type="Proteomes" id="UP000239936">
    <property type="component" value="Unassembled WGS sequence"/>
</dbReference>
<evidence type="ECO:0000313" key="2">
    <source>
        <dbReference type="Proteomes" id="UP000239936"/>
    </source>
</evidence>
<organism evidence="1 2">
    <name type="scientific">Chromatium okenii</name>
    <dbReference type="NCBI Taxonomy" id="61644"/>
    <lineage>
        <taxon>Bacteria</taxon>
        <taxon>Pseudomonadati</taxon>
        <taxon>Pseudomonadota</taxon>
        <taxon>Gammaproteobacteria</taxon>
        <taxon>Chromatiales</taxon>
        <taxon>Chromatiaceae</taxon>
        <taxon>Chromatium</taxon>
    </lineage>
</organism>
<reference evidence="1 2" key="1">
    <citation type="submission" date="2018-01" db="EMBL/GenBank/DDBJ databases">
        <title>The complete genome sequence of Chromatium okenii LaCa, a purple sulfur bacterium with a turbulent life.</title>
        <authorList>
            <person name="Luedin S.M."/>
            <person name="Liechti N."/>
            <person name="Storelli N."/>
            <person name="Danza F."/>
            <person name="Wittwer M."/>
            <person name="Pothier J.F."/>
            <person name="Tonolla M.A."/>
        </authorList>
    </citation>
    <scope>NUCLEOTIDE SEQUENCE [LARGE SCALE GENOMIC DNA]</scope>
    <source>
        <strain evidence="1 2">LaCa</strain>
    </source>
</reference>
<dbReference type="AlphaFoldDB" id="A0A2S7XM77"/>
<name>A0A2S7XM77_9GAMM</name>
<protein>
    <submittedName>
        <fullName evidence="1">Uncharacterized protein</fullName>
    </submittedName>
</protein>
<dbReference type="EMBL" id="PPGH01000039">
    <property type="protein sequence ID" value="PQJ94847.1"/>
    <property type="molecule type" value="Genomic_DNA"/>
</dbReference>
<gene>
    <name evidence="1" type="ORF">CXB77_18195</name>
</gene>
<accession>A0A2S7XM77</accession>